<feature type="transmembrane region" description="Helical" evidence="6">
    <location>
        <begin position="264"/>
        <end position="285"/>
    </location>
</feature>
<dbReference type="GO" id="GO:0016020">
    <property type="term" value="C:membrane"/>
    <property type="evidence" value="ECO:0007669"/>
    <property type="project" value="UniProtKB-SubCell"/>
</dbReference>
<feature type="transmembrane region" description="Helical" evidence="6">
    <location>
        <begin position="90"/>
        <end position="109"/>
    </location>
</feature>
<accession>A0AAN7TTL4</accession>
<dbReference type="PANTHER" id="PTHR23423">
    <property type="entry name" value="ORGANIC SOLUTE TRANSPORTER-RELATED"/>
    <property type="match status" value="1"/>
</dbReference>
<evidence type="ECO:0000256" key="1">
    <source>
        <dbReference type="ARBA" id="ARBA00004141"/>
    </source>
</evidence>
<feature type="transmembrane region" description="Helical" evidence="6">
    <location>
        <begin position="190"/>
        <end position="208"/>
    </location>
</feature>
<keyword evidence="3 6" id="KW-1133">Transmembrane helix</keyword>
<evidence type="ECO:0000313" key="8">
    <source>
        <dbReference type="Proteomes" id="UP001344447"/>
    </source>
</evidence>
<evidence type="ECO:0000256" key="4">
    <source>
        <dbReference type="ARBA" id="ARBA00023136"/>
    </source>
</evidence>
<dbReference type="InterPro" id="IPR005178">
    <property type="entry name" value="Ostalpha/TMEM184C"/>
</dbReference>
<feature type="transmembrane region" description="Helical" evidence="6">
    <location>
        <begin position="144"/>
        <end position="170"/>
    </location>
</feature>
<dbReference type="SMART" id="SM01417">
    <property type="entry name" value="Solute_trans_a"/>
    <property type="match status" value="1"/>
</dbReference>
<evidence type="ECO:0000256" key="6">
    <source>
        <dbReference type="SAM" id="Phobius"/>
    </source>
</evidence>
<feature type="compositionally biased region" description="Basic and acidic residues" evidence="5">
    <location>
        <begin position="389"/>
        <end position="402"/>
    </location>
</feature>
<proteinExistence type="predicted"/>
<feature type="transmembrane region" description="Helical" evidence="6">
    <location>
        <begin position="12"/>
        <end position="36"/>
    </location>
</feature>
<evidence type="ECO:0000256" key="5">
    <source>
        <dbReference type="SAM" id="MobiDB-lite"/>
    </source>
</evidence>
<comment type="subcellular location">
    <subcellularLocation>
        <location evidence="1">Membrane</location>
        <topology evidence="1">Multi-pass membrane protein</topology>
    </subcellularLocation>
</comment>
<keyword evidence="8" id="KW-1185">Reference proteome</keyword>
<dbReference type="Pfam" id="PF03619">
    <property type="entry name" value="Solute_trans_a"/>
    <property type="match status" value="1"/>
</dbReference>
<feature type="transmembrane region" description="Helical" evidence="6">
    <location>
        <begin position="56"/>
        <end position="78"/>
    </location>
</feature>
<keyword evidence="4 6" id="KW-0472">Membrane</keyword>
<name>A0AAN7TTL4_9MYCE</name>
<comment type="caution">
    <text evidence="7">The sequence shown here is derived from an EMBL/GenBank/DDBJ whole genome shotgun (WGS) entry which is preliminary data.</text>
</comment>
<keyword evidence="2 6" id="KW-0812">Transmembrane</keyword>
<sequence length="532" mass="61265">MNDNKNEGNIGGLFFNPFVTSVFSVSSIFCLLTFVISFHLMLNHFKFYSKPDHQRYIIRIIFMIPLYSVLTLCTVLTTNYKIYLELVRDLYEAYVIYVFFALLTCYAGGDENLINHFVLHEPISVFEIKLPYLSDLKYKPNQNFLYYCRLSVFQYIIVKPLLTLMAIVLLQFNLYGSSFSQFNKFYPYKIIIQFVSVGLALSAILFFLKMTFSLLLPYKPILKFLSIKIVLGFCFWQSIVFMLINKLDFIPDLNDVKASELLDLVNIALTTFELFIVSIVHVYAYPYDFYRVIAINSQPLLVEKVEIGSFFNNIFHTINQNDMLEETMKSIKGSSKNNFNIINGNYQGLVLDDGDGDFDDTNSSFTAEKIEMGEFLSHNHPQSPLQISQEREGKKKQNQKPLEKCEKIEINEIKDEKNDNDNNRCIEMDGADDLTTSTITEKNRINERNNNCEIEVTNDIISGSGSGSVGSSSDININNSAILVNQFIQKQLDEEYISDDLFLNLISSHNDDNDCEEVIIDDHDDISRSIKR</sequence>
<evidence type="ECO:0000256" key="3">
    <source>
        <dbReference type="ARBA" id="ARBA00022989"/>
    </source>
</evidence>
<feature type="compositionally biased region" description="Polar residues" evidence="5">
    <location>
        <begin position="379"/>
        <end position="388"/>
    </location>
</feature>
<feature type="transmembrane region" description="Helical" evidence="6">
    <location>
        <begin position="220"/>
        <end position="244"/>
    </location>
</feature>
<reference evidence="7 8" key="1">
    <citation type="submission" date="2023-11" db="EMBL/GenBank/DDBJ databases">
        <title>Dfirmibasis_genome.</title>
        <authorList>
            <person name="Edelbroek B."/>
            <person name="Kjellin J."/>
            <person name="Jerlstrom-Hultqvist J."/>
            <person name="Soderbom F."/>
        </authorList>
    </citation>
    <scope>NUCLEOTIDE SEQUENCE [LARGE SCALE GENOMIC DNA]</scope>
    <source>
        <strain evidence="7 8">TNS-C-14</strain>
    </source>
</reference>
<feature type="region of interest" description="Disordered" evidence="5">
    <location>
        <begin position="375"/>
        <end position="402"/>
    </location>
</feature>
<gene>
    <name evidence="7" type="ORF">RB653_009011</name>
</gene>
<evidence type="ECO:0000313" key="7">
    <source>
        <dbReference type="EMBL" id="KAK5579329.1"/>
    </source>
</evidence>
<organism evidence="7 8">
    <name type="scientific">Dictyostelium firmibasis</name>
    <dbReference type="NCBI Taxonomy" id="79012"/>
    <lineage>
        <taxon>Eukaryota</taxon>
        <taxon>Amoebozoa</taxon>
        <taxon>Evosea</taxon>
        <taxon>Eumycetozoa</taxon>
        <taxon>Dictyostelia</taxon>
        <taxon>Dictyosteliales</taxon>
        <taxon>Dictyosteliaceae</taxon>
        <taxon>Dictyostelium</taxon>
    </lineage>
</organism>
<protein>
    <submittedName>
        <fullName evidence="7">Uncharacterized protein</fullName>
    </submittedName>
</protein>
<dbReference type="Proteomes" id="UP001344447">
    <property type="component" value="Unassembled WGS sequence"/>
</dbReference>
<dbReference type="AlphaFoldDB" id="A0AAN7TTL4"/>
<dbReference type="EMBL" id="JAVFKY010000003">
    <property type="protein sequence ID" value="KAK5579329.1"/>
    <property type="molecule type" value="Genomic_DNA"/>
</dbReference>
<evidence type="ECO:0000256" key="2">
    <source>
        <dbReference type="ARBA" id="ARBA00022692"/>
    </source>
</evidence>